<dbReference type="Gene3D" id="3.40.50.2300">
    <property type="match status" value="1"/>
</dbReference>
<dbReference type="InterPro" id="IPR011006">
    <property type="entry name" value="CheY-like_superfamily"/>
</dbReference>
<dbReference type="SUPFAM" id="SSF52172">
    <property type="entry name" value="CheY-like"/>
    <property type="match status" value="1"/>
</dbReference>
<feature type="domain" description="HTH luxR-type" evidence="6">
    <location>
        <begin position="149"/>
        <end position="214"/>
    </location>
</feature>
<reference evidence="8" key="1">
    <citation type="submission" date="2021-01" db="EMBL/GenBank/DDBJ databases">
        <title>Whole genome shotgun sequence of Rugosimonospora africana NBRC 104875.</title>
        <authorList>
            <person name="Komaki H."/>
            <person name="Tamura T."/>
        </authorList>
    </citation>
    <scope>NUCLEOTIDE SEQUENCE</scope>
    <source>
        <strain evidence="8">NBRC 104875</strain>
    </source>
</reference>
<evidence type="ECO:0000313" key="8">
    <source>
        <dbReference type="EMBL" id="GIH16777.1"/>
    </source>
</evidence>
<keyword evidence="9" id="KW-1185">Reference proteome</keyword>
<evidence type="ECO:0000256" key="1">
    <source>
        <dbReference type="ARBA" id="ARBA00022553"/>
    </source>
</evidence>
<proteinExistence type="predicted"/>
<dbReference type="Pfam" id="PF00072">
    <property type="entry name" value="Response_reg"/>
    <property type="match status" value="1"/>
</dbReference>
<dbReference type="InterPro" id="IPR039420">
    <property type="entry name" value="WalR-like"/>
</dbReference>
<dbReference type="InterPro" id="IPR016032">
    <property type="entry name" value="Sig_transdc_resp-reg_C-effctor"/>
</dbReference>
<dbReference type="GO" id="GO:0003677">
    <property type="term" value="F:DNA binding"/>
    <property type="evidence" value="ECO:0007669"/>
    <property type="project" value="UniProtKB-KW"/>
</dbReference>
<organism evidence="8 9">
    <name type="scientific">Rugosimonospora africana</name>
    <dbReference type="NCBI Taxonomy" id="556532"/>
    <lineage>
        <taxon>Bacteria</taxon>
        <taxon>Bacillati</taxon>
        <taxon>Actinomycetota</taxon>
        <taxon>Actinomycetes</taxon>
        <taxon>Micromonosporales</taxon>
        <taxon>Micromonosporaceae</taxon>
        <taxon>Rugosimonospora</taxon>
    </lineage>
</organism>
<dbReference type="PANTHER" id="PTHR43214">
    <property type="entry name" value="TWO-COMPONENT RESPONSE REGULATOR"/>
    <property type="match status" value="1"/>
</dbReference>
<dbReference type="PANTHER" id="PTHR43214:SF24">
    <property type="entry name" value="TRANSCRIPTIONAL REGULATORY PROTEIN NARL-RELATED"/>
    <property type="match status" value="1"/>
</dbReference>
<dbReference type="GO" id="GO:0000160">
    <property type="term" value="P:phosphorelay signal transduction system"/>
    <property type="evidence" value="ECO:0007669"/>
    <property type="project" value="InterPro"/>
</dbReference>
<dbReference type="GO" id="GO:0006355">
    <property type="term" value="P:regulation of DNA-templated transcription"/>
    <property type="evidence" value="ECO:0007669"/>
    <property type="project" value="InterPro"/>
</dbReference>
<evidence type="ECO:0000256" key="2">
    <source>
        <dbReference type="ARBA" id="ARBA00023015"/>
    </source>
</evidence>
<keyword evidence="3 8" id="KW-0238">DNA-binding</keyword>
<keyword evidence="2" id="KW-0805">Transcription regulation</keyword>
<dbReference type="Pfam" id="PF00196">
    <property type="entry name" value="GerE"/>
    <property type="match status" value="1"/>
</dbReference>
<evidence type="ECO:0000256" key="5">
    <source>
        <dbReference type="PROSITE-ProRule" id="PRU00169"/>
    </source>
</evidence>
<gene>
    <name evidence="8" type="ORF">Raf01_49490</name>
</gene>
<dbReference type="InterPro" id="IPR001789">
    <property type="entry name" value="Sig_transdc_resp-reg_receiver"/>
</dbReference>
<dbReference type="PROSITE" id="PS50043">
    <property type="entry name" value="HTH_LUXR_2"/>
    <property type="match status" value="1"/>
</dbReference>
<comment type="caution">
    <text evidence="8">The sequence shown here is derived from an EMBL/GenBank/DDBJ whole genome shotgun (WGS) entry which is preliminary data.</text>
</comment>
<protein>
    <submittedName>
        <fullName evidence="8">DNA-binding response regulator</fullName>
    </submittedName>
</protein>
<sequence>MTSVVLVDDQALVRIGIATLLDLEDDIEVVGQAGNGEEALELIARLRPDVVLMDIRMPGLDGLAALARIVADPRLGGVHVVMLTTFAIDEYIFEAIRAGAAGFLVKNSEPEELIRGVRAAADGDALLSPAVTRRLMSEYATRAKLAPATLRQLDQLTDREREVLALVATGLSNTELAERLFVSPLTVKTHVSRIMTKLYARDRAQLVVAAYESGLVSPGWSDSPRR</sequence>
<dbReference type="CDD" id="cd06170">
    <property type="entry name" value="LuxR_C_like"/>
    <property type="match status" value="1"/>
</dbReference>
<dbReference type="AlphaFoldDB" id="A0A8J3QVG5"/>
<dbReference type="InterPro" id="IPR000792">
    <property type="entry name" value="Tscrpt_reg_LuxR_C"/>
</dbReference>
<accession>A0A8J3QVG5</accession>
<evidence type="ECO:0000256" key="3">
    <source>
        <dbReference type="ARBA" id="ARBA00023125"/>
    </source>
</evidence>
<dbReference type="SMART" id="SM00448">
    <property type="entry name" value="REC"/>
    <property type="match status" value="1"/>
</dbReference>
<dbReference type="EMBL" id="BONZ01000046">
    <property type="protein sequence ID" value="GIH16777.1"/>
    <property type="molecule type" value="Genomic_DNA"/>
</dbReference>
<dbReference type="SUPFAM" id="SSF46894">
    <property type="entry name" value="C-terminal effector domain of the bipartite response regulators"/>
    <property type="match status" value="1"/>
</dbReference>
<evidence type="ECO:0000313" key="9">
    <source>
        <dbReference type="Proteomes" id="UP000642748"/>
    </source>
</evidence>
<evidence type="ECO:0000259" key="6">
    <source>
        <dbReference type="PROSITE" id="PS50043"/>
    </source>
</evidence>
<dbReference type="RefSeq" id="WP_203920354.1">
    <property type="nucleotide sequence ID" value="NZ_BONZ01000046.1"/>
</dbReference>
<keyword evidence="1 5" id="KW-0597">Phosphoprotein</keyword>
<name>A0A8J3QVG5_9ACTN</name>
<dbReference type="SMART" id="SM00421">
    <property type="entry name" value="HTH_LUXR"/>
    <property type="match status" value="1"/>
</dbReference>
<keyword evidence="4" id="KW-0804">Transcription</keyword>
<dbReference type="InterPro" id="IPR058245">
    <property type="entry name" value="NreC/VraR/RcsB-like_REC"/>
</dbReference>
<evidence type="ECO:0000256" key="4">
    <source>
        <dbReference type="ARBA" id="ARBA00023163"/>
    </source>
</evidence>
<dbReference type="PRINTS" id="PR00038">
    <property type="entry name" value="HTHLUXR"/>
</dbReference>
<feature type="modified residue" description="4-aspartylphosphate" evidence="5">
    <location>
        <position position="54"/>
    </location>
</feature>
<dbReference type="Proteomes" id="UP000642748">
    <property type="component" value="Unassembled WGS sequence"/>
</dbReference>
<dbReference type="PROSITE" id="PS50110">
    <property type="entry name" value="RESPONSE_REGULATORY"/>
    <property type="match status" value="1"/>
</dbReference>
<feature type="domain" description="Response regulatory" evidence="7">
    <location>
        <begin position="3"/>
        <end position="121"/>
    </location>
</feature>
<evidence type="ECO:0000259" key="7">
    <source>
        <dbReference type="PROSITE" id="PS50110"/>
    </source>
</evidence>
<dbReference type="CDD" id="cd17535">
    <property type="entry name" value="REC_NarL-like"/>
    <property type="match status" value="1"/>
</dbReference>